<dbReference type="Gene3D" id="1.20.1280.50">
    <property type="match status" value="1"/>
</dbReference>
<dbReference type="GeneID" id="85312205"/>
<dbReference type="InterPro" id="IPR001810">
    <property type="entry name" value="F-box_dom"/>
</dbReference>
<dbReference type="AlphaFoldDB" id="A0AAJ0BS92"/>
<gene>
    <name evidence="2" type="ORF">QBC33DRAFT_549930</name>
</gene>
<protein>
    <recommendedName>
        <fullName evidence="1">F-box domain-containing protein</fullName>
    </recommendedName>
</protein>
<evidence type="ECO:0000313" key="2">
    <source>
        <dbReference type="EMBL" id="KAK1763330.1"/>
    </source>
</evidence>
<dbReference type="PROSITE" id="PS50181">
    <property type="entry name" value="FBOX"/>
    <property type="match status" value="1"/>
</dbReference>
<dbReference type="RefSeq" id="XP_060279543.1">
    <property type="nucleotide sequence ID" value="XM_060429018.1"/>
</dbReference>
<dbReference type="EMBL" id="MU839028">
    <property type="protein sequence ID" value="KAK1763330.1"/>
    <property type="molecule type" value="Genomic_DNA"/>
</dbReference>
<dbReference type="CDD" id="cd09917">
    <property type="entry name" value="F-box_SF"/>
    <property type="match status" value="1"/>
</dbReference>
<evidence type="ECO:0000259" key="1">
    <source>
        <dbReference type="PROSITE" id="PS50181"/>
    </source>
</evidence>
<organism evidence="2 3">
    <name type="scientific">Phialemonium atrogriseum</name>
    <dbReference type="NCBI Taxonomy" id="1093897"/>
    <lineage>
        <taxon>Eukaryota</taxon>
        <taxon>Fungi</taxon>
        <taxon>Dikarya</taxon>
        <taxon>Ascomycota</taxon>
        <taxon>Pezizomycotina</taxon>
        <taxon>Sordariomycetes</taxon>
        <taxon>Sordariomycetidae</taxon>
        <taxon>Cephalothecales</taxon>
        <taxon>Cephalothecaceae</taxon>
        <taxon>Phialemonium</taxon>
    </lineage>
</organism>
<comment type="caution">
    <text evidence="2">The sequence shown here is derived from an EMBL/GenBank/DDBJ whole genome shotgun (WGS) entry which is preliminary data.</text>
</comment>
<dbReference type="Proteomes" id="UP001244011">
    <property type="component" value="Unassembled WGS sequence"/>
</dbReference>
<dbReference type="SUPFAM" id="SSF81383">
    <property type="entry name" value="F-box domain"/>
    <property type="match status" value="1"/>
</dbReference>
<keyword evidence="3" id="KW-1185">Reference proteome</keyword>
<evidence type="ECO:0000313" key="3">
    <source>
        <dbReference type="Proteomes" id="UP001244011"/>
    </source>
</evidence>
<dbReference type="InterPro" id="IPR036047">
    <property type="entry name" value="F-box-like_dom_sf"/>
</dbReference>
<feature type="domain" description="F-box" evidence="1">
    <location>
        <begin position="1"/>
        <end position="48"/>
    </location>
</feature>
<name>A0AAJ0BS92_9PEZI</name>
<dbReference type="Pfam" id="PF12937">
    <property type="entry name" value="F-box-like"/>
    <property type="match status" value="1"/>
</dbReference>
<reference evidence="2" key="1">
    <citation type="submission" date="2023-06" db="EMBL/GenBank/DDBJ databases">
        <title>Genome-scale phylogeny and comparative genomics of the fungal order Sordariales.</title>
        <authorList>
            <consortium name="Lawrence Berkeley National Laboratory"/>
            <person name="Hensen N."/>
            <person name="Bonometti L."/>
            <person name="Westerberg I."/>
            <person name="Brannstrom I.O."/>
            <person name="Guillou S."/>
            <person name="Cros-Aarteil S."/>
            <person name="Calhoun S."/>
            <person name="Haridas S."/>
            <person name="Kuo A."/>
            <person name="Mondo S."/>
            <person name="Pangilinan J."/>
            <person name="Riley R."/>
            <person name="Labutti K."/>
            <person name="Andreopoulos B."/>
            <person name="Lipzen A."/>
            <person name="Chen C."/>
            <person name="Yanf M."/>
            <person name="Daum C."/>
            <person name="Ng V."/>
            <person name="Clum A."/>
            <person name="Steindorff A."/>
            <person name="Ohm R."/>
            <person name="Martin F."/>
            <person name="Silar P."/>
            <person name="Natvig D."/>
            <person name="Lalanne C."/>
            <person name="Gautier V."/>
            <person name="Ament-Velasquez S.L."/>
            <person name="Kruys A."/>
            <person name="Hutchinson M.I."/>
            <person name="Powell A.J."/>
            <person name="Barry K."/>
            <person name="Miller A.N."/>
            <person name="Grigoriev I.V."/>
            <person name="Debuchy R."/>
            <person name="Gladieux P."/>
            <person name="Thoren M.H."/>
            <person name="Johannesson H."/>
        </authorList>
    </citation>
    <scope>NUCLEOTIDE SEQUENCE</scope>
    <source>
        <strain evidence="2">8032-3</strain>
    </source>
</reference>
<sequence>MVDKFPLETFDQVFSFLSTADICRVRLVCKTFAQLGSRYLCPNVYTDLTPASLAKLRSLSQCENVAVNVRSWEYWPLTGKQPKMSYAEYREILDYNPYESLWESYLKYGALVRGQVAILEAGYDYDTCLHALPRFPRLRHITLNFGHRDDDYISPWAFERARPQHLDTLLRVLNQAGQEIRLRTLVVRDLDWHFFDRDDSALARRLCSWNSPCTSCKYQEPVFRHQRLLRSDIG</sequence>
<accession>A0AAJ0BS92</accession>
<proteinExistence type="predicted"/>
<dbReference type="SMART" id="SM00256">
    <property type="entry name" value="FBOX"/>
    <property type="match status" value="1"/>
</dbReference>